<evidence type="ECO:0000259" key="2">
    <source>
        <dbReference type="Pfam" id="PF07734"/>
    </source>
</evidence>
<dbReference type="InterPro" id="IPR006527">
    <property type="entry name" value="F-box-assoc_dom_typ1"/>
</dbReference>
<dbReference type="InterPro" id="IPR036047">
    <property type="entry name" value="F-box-like_dom_sf"/>
</dbReference>
<dbReference type="EMBL" id="BKCJ010154776">
    <property type="protein sequence ID" value="GEY13945.1"/>
    <property type="molecule type" value="Genomic_DNA"/>
</dbReference>
<dbReference type="SUPFAM" id="SSF81383">
    <property type="entry name" value="F-box domain"/>
    <property type="match status" value="1"/>
</dbReference>
<organism evidence="3">
    <name type="scientific">Tanacetum cinerariifolium</name>
    <name type="common">Dalmatian daisy</name>
    <name type="synonym">Chrysanthemum cinerariifolium</name>
    <dbReference type="NCBI Taxonomy" id="118510"/>
    <lineage>
        <taxon>Eukaryota</taxon>
        <taxon>Viridiplantae</taxon>
        <taxon>Streptophyta</taxon>
        <taxon>Embryophyta</taxon>
        <taxon>Tracheophyta</taxon>
        <taxon>Spermatophyta</taxon>
        <taxon>Magnoliopsida</taxon>
        <taxon>eudicotyledons</taxon>
        <taxon>Gunneridae</taxon>
        <taxon>Pentapetalae</taxon>
        <taxon>asterids</taxon>
        <taxon>campanulids</taxon>
        <taxon>Asterales</taxon>
        <taxon>Asteraceae</taxon>
        <taxon>Asteroideae</taxon>
        <taxon>Anthemideae</taxon>
        <taxon>Anthemidinae</taxon>
        <taxon>Tanacetum</taxon>
    </lineage>
</organism>
<feature type="non-terminal residue" evidence="3">
    <location>
        <position position="297"/>
    </location>
</feature>
<dbReference type="SUPFAM" id="SSF63825">
    <property type="entry name" value="YWTD domain"/>
    <property type="match status" value="1"/>
</dbReference>
<dbReference type="InterPro" id="IPR001810">
    <property type="entry name" value="F-box_dom"/>
</dbReference>
<dbReference type="PANTHER" id="PTHR35546:SF130">
    <property type="entry name" value="EXPRESSED PROTEIN"/>
    <property type="match status" value="1"/>
</dbReference>
<feature type="domain" description="F-box associated beta-propeller type 1" evidence="2">
    <location>
        <begin position="115"/>
        <end position="248"/>
    </location>
</feature>
<dbReference type="AlphaFoldDB" id="A0A699HF88"/>
<dbReference type="NCBIfam" id="TIGR01640">
    <property type="entry name" value="F_box_assoc_1"/>
    <property type="match status" value="1"/>
</dbReference>
<sequence>MEKTAKKLPSSSSSVQSVICNDDLLIEILVRLPLLSLVLFKSVSKRWLSLIKHAISLLKDDDNLTFRPNLDPPAGLFFTKYTNKNNCESVSYDFVPLDNRIPLRATNFPFGPDFHIFHSCNGLLLCYTSSLELYVYNPTITNMFKLIPKPDNVTYTIDSIYTCYRLAFDPTKSPHYKVVYAELVNGYTWDNVCQIRTFSSETGNWSLCGTQFSRFGFPFIGSGVYVNDAIYWKDGCNNDIFKFDIMNEPPVLTTLRIPLTFDLKFHCECHFFESRGCLLLIVKRDDCSRHFTIYEKG</sequence>
<gene>
    <name evidence="3" type="ORF">Tci_385919</name>
</gene>
<dbReference type="InterPro" id="IPR055290">
    <property type="entry name" value="At3g26010-like"/>
</dbReference>
<protein>
    <submittedName>
        <fullName evidence="3">Uncharacterized protein</fullName>
    </submittedName>
</protein>
<proteinExistence type="predicted"/>
<comment type="caution">
    <text evidence="3">The sequence shown here is derived from an EMBL/GenBank/DDBJ whole genome shotgun (WGS) entry which is preliminary data.</text>
</comment>
<accession>A0A699HF88</accession>
<name>A0A699HF88_TANCI</name>
<feature type="domain" description="F-box" evidence="1">
    <location>
        <begin position="22"/>
        <end position="53"/>
    </location>
</feature>
<dbReference type="InterPro" id="IPR017451">
    <property type="entry name" value="F-box-assoc_interact_dom"/>
</dbReference>
<evidence type="ECO:0000259" key="1">
    <source>
        <dbReference type="Pfam" id="PF00646"/>
    </source>
</evidence>
<evidence type="ECO:0000313" key="3">
    <source>
        <dbReference type="EMBL" id="GEY13945.1"/>
    </source>
</evidence>
<reference evidence="3" key="1">
    <citation type="journal article" date="2019" name="Sci. Rep.">
        <title>Draft genome of Tanacetum cinerariifolium, the natural source of mosquito coil.</title>
        <authorList>
            <person name="Yamashiro T."/>
            <person name="Shiraishi A."/>
            <person name="Satake H."/>
            <person name="Nakayama K."/>
        </authorList>
    </citation>
    <scope>NUCLEOTIDE SEQUENCE</scope>
</reference>
<dbReference type="PANTHER" id="PTHR35546">
    <property type="entry name" value="F-BOX PROTEIN INTERACTION DOMAIN PROTEIN-RELATED"/>
    <property type="match status" value="1"/>
</dbReference>
<dbReference type="Pfam" id="PF07734">
    <property type="entry name" value="FBA_1"/>
    <property type="match status" value="1"/>
</dbReference>
<dbReference type="Pfam" id="PF00646">
    <property type="entry name" value="F-box"/>
    <property type="match status" value="1"/>
</dbReference>